<dbReference type="InterPro" id="IPR001623">
    <property type="entry name" value="DnaJ_domain"/>
</dbReference>
<dbReference type="PRINTS" id="PR00625">
    <property type="entry name" value="JDOMAIN"/>
</dbReference>
<keyword evidence="2" id="KW-1133">Transmembrane helix</keyword>
<dbReference type="PANTHER" id="PTHR44360">
    <property type="entry name" value="DNAJ HOMOLOG SUBFAMILY B MEMBER 9"/>
    <property type="match status" value="1"/>
</dbReference>
<dbReference type="InterPro" id="IPR051948">
    <property type="entry name" value="Hsp70_co-chaperone_J-domain"/>
</dbReference>
<protein>
    <recommendedName>
        <fullName evidence="3">J domain-containing protein</fullName>
    </recommendedName>
</protein>
<dbReference type="CDD" id="cd06257">
    <property type="entry name" value="DnaJ"/>
    <property type="match status" value="1"/>
</dbReference>
<keyword evidence="1" id="KW-0143">Chaperone</keyword>
<dbReference type="Pfam" id="PF00226">
    <property type="entry name" value="DnaJ"/>
    <property type="match status" value="1"/>
</dbReference>
<keyword evidence="2" id="KW-0812">Transmembrane</keyword>
<dbReference type="SUPFAM" id="SSF46565">
    <property type="entry name" value="Chaperone J-domain"/>
    <property type="match status" value="1"/>
</dbReference>
<accession>A0AAD9IK48</accession>
<proteinExistence type="predicted"/>
<dbReference type="Gene3D" id="1.10.287.110">
    <property type="entry name" value="DnaJ domain"/>
    <property type="match status" value="1"/>
</dbReference>
<feature type="transmembrane region" description="Helical" evidence="2">
    <location>
        <begin position="114"/>
        <end position="136"/>
    </location>
</feature>
<dbReference type="PROSITE" id="PS50076">
    <property type="entry name" value="DNAJ_2"/>
    <property type="match status" value="1"/>
</dbReference>
<organism evidence="4 5">
    <name type="scientific">Prototheca wickerhamii</name>
    <dbReference type="NCBI Taxonomy" id="3111"/>
    <lineage>
        <taxon>Eukaryota</taxon>
        <taxon>Viridiplantae</taxon>
        <taxon>Chlorophyta</taxon>
        <taxon>core chlorophytes</taxon>
        <taxon>Trebouxiophyceae</taxon>
        <taxon>Chlorellales</taxon>
        <taxon>Chlorellaceae</taxon>
        <taxon>Prototheca</taxon>
    </lineage>
</organism>
<reference evidence="4" key="1">
    <citation type="submission" date="2021-01" db="EMBL/GenBank/DDBJ databases">
        <authorList>
            <person name="Eckstrom K.M.E."/>
        </authorList>
    </citation>
    <scope>NUCLEOTIDE SEQUENCE</scope>
    <source>
        <strain evidence="4">UVCC 0001</strain>
    </source>
</reference>
<name>A0AAD9IK48_PROWI</name>
<dbReference type="PANTHER" id="PTHR44360:SF1">
    <property type="entry name" value="DNAJ HOMOLOG SUBFAMILY B MEMBER 9"/>
    <property type="match status" value="1"/>
</dbReference>
<dbReference type="SMART" id="SM00271">
    <property type="entry name" value="DnaJ"/>
    <property type="match status" value="1"/>
</dbReference>
<evidence type="ECO:0000313" key="4">
    <source>
        <dbReference type="EMBL" id="KAK2079926.1"/>
    </source>
</evidence>
<sequence>MCSCSGSSSPSCATWTTLASLKPFDPYAALGVPHGASGARIRQAYRTLSLQYHPDKNANPEAAEHFAAQISRAYDILSDPVKLQKWQEYGDENGPQDYEESVAVPSWMLGRGSWWARLASLLLCLAAVLVPIAWALKHLSQYDKLGS</sequence>
<comment type="caution">
    <text evidence="4">The sequence shown here is derived from an EMBL/GenBank/DDBJ whole genome shotgun (WGS) entry which is preliminary data.</text>
</comment>
<evidence type="ECO:0000256" key="1">
    <source>
        <dbReference type="ARBA" id="ARBA00023186"/>
    </source>
</evidence>
<dbReference type="GO" id="GO:0051787">
    <property type="term" value="F:misfolded protein binding"/>
    <property type="evidence" value="ECO:0007669"/>
    <property type="project" value="TreeGrafter"/>
</dbReference>
<evidence type="ECO:0000259" key="3">
    <source>
        <dbReference type="PROSITE" id="PS50076"/>
    </source>
</evidence>
<dbReference type="EMBL" id="JASFZW010000002">
    <property type="protein sequence ID" value="KAK2079926.1"/>
    <property type="molecule type" value="Genomic_DNA"/>
</dbReference>
<feature type="domain" description="J" evidence="3">
    <location>
        <begin position="25"/>
        <end position="90"/>
    </location>
</feature>
<dbReference type="GO" id="GO:0005783">
    <property type="term" value="C:endoplasmic reticulum"/>
    <property type="evidence" value="ECO:0007669"/>
    <property type="project" value="TreeGrafter"/>
</dbReference>
<keyword evidence="2" id="KW-0472">Membrane</keyword>
<dbReference type="InterPro" id="IPR036869">
    <property type="entry name" value="J_dom_sf"/>
</dbReference>
<keyword evidence="5" id="KW-1185">Reference proteome</keyword>
<evidence type="ECO:0000313" key="5">
    <source>
        <dbReference type="Proteomes" id="UP001255856"/>
    </source>
</evidence>
<dbReference type="GO" id="GO:0051087">
    <property type="term" value="F:protein-folding chaperone binding"/>
    <property type="evidence" value="ECO:0007669"/>
    <property type="project" value="TreeGrafter"/>
</dbReference>
<dbReference type="AlphaFoldDB" id="A0AAD9IK48"/>
<dbReference type="Proteomes" id="UP001255856">
    <property type="component" value="Unassembled WGS sequence"/>
</dbReference>
<evidence type="ECO:0000256" key="2">
    <source>
        <dbReference type="SAM" id="Phobius"/>
    </source>
</evidence>
<gene>
    <name evidence="4" type="ORF">QBZ16_002321</name>
</gene>
<dbReference type="GO" id="GO:0036503">
    <property type="term" value="P:ERAD pathway"/>
    <property type="evidence" value="ECO:0007669"/>
    <property type="project" value="TreeGrafter"/>
</dbReference>